<accession>A0A7V3ZXL1</accession>
<evidence type="ECO:0000256" key="1">
    <source>
        <dbReference type="ARBA" id="ARBA00010364"/>
    </source>
</evidence>
<dbReference type="HAMAP" id="MF_00634">
    <property type="entry name" value="UPF0235"/>
    <property type="match status" value="1"/>
</dbReference>
<gene>
    <name evidence="3" type="ORF">ENU66_03960</name>
</gene>
<dbReference type="SMART" id="SM01152">
    <property type="entry name" value="DUF167"/>
    <property type="match status" value="1"/>
</dbReference>
<dbReference type="AlphaFoldDB" id="A0A7V3ZXL1"/>
<evidence type="ECO:0000313" key="3">
    <source>
        <dbReference type="EMBL" id="HGL17469.1"/>
    </source>
</evidence>
<dbReference type="InterPro" id="IPR003746">
    <property type="entry name" value="DUF167"/>
</dbReference>
<dbReference type="EMBL" id="DTDJ01000027">
    <property type="protein sequence ID" value="HGL17469.1"/>
    <property type="molecule type" value="Genomic_DNA"/>
</dbReference>
<comment type="similarity">
    <text evidence="1 2">Belongs to the UPF0235 family.</text>
</comment>
<dbReference type="GO" id="GO:0005737">
    <property type="term" value="C:cytoplasm"/>
    <property type="evidence" value="ECO:0007669"/>
    <property type="project" value="TreeGrafter"/>
</dbReference>
<organism evidence="3">
    <name type="scientific">candidate division WOR-3 bacterium</name>
    <dbReference type="NCBI Taxonomy" id="2052148"/>
    <lineage>
        <taxon>Bacteria</taxon>
        <taxon>Bacteria division WOR-3</taxon>
    </lineage>
</organism>
<dbReference type="PANTHER" id="PTHR13420:SF7">
    <property type="entry name" value="UPF0235 PROTEIN C15ORF40"/>
    <property type="match status" value="1"/>
</dbReference>
<dbReference type="Pfam" id="PF02594">
    <property type="entry name" value="DUF167"/>
    <property type="match status" value="1"/>
</dbReference>
<comment type="caution">
    <text evidence="3">The sequence shown here is derived from an EMBL/GenBank/DDBJ whole genome shotgun (WGS) entry which is preliminary data.</text>
</comment>
<evidence type="ECO:0000256" key="2">
    <source>
        <dbReference type="HAMAP-Rule" id="MF_00634"/>
    </source>
</evidence>
<dbReference type="InterPro" id="IPR036591">
    <property type="entry name" value="YggU-like_sf"/>
</dbReference>
<sequence>MNILLFYNDKIECQIFKFFVFIDFRLVNIIIKHVGVRIKVKVQPGSREYGIKCMDGMYIVRVKKPPVEGRANEDLINFISDKLGISKGSVRIVSGINSKSKIIEISENLSVEEIKRRLK</sequence>
<name>A0A7V3ZXL1_UNCW3</name>
<dbReference type="NCBIfam" id="TIGR00251">
    <property type="entry name" value="DUF167 family protein"/>
    <property type="match status" value="1"/>
</dbReference>
<dbReference type="Gene3D" id="3.30.1200.10">
    <property type="entry name" value="YggU-like"/>
    <property type="match status" value="1"/>
</dbReference>
<proteinExistence type="inferred from homology"/>
<protein>
    <recommendedName>
        <fullName evidence="2">UPF0235 protein ENU66_03960</fullName>
    </recommendedName>
</protein>
<dbReference type="PANTHER" id="PTHR13420">
    <property type="entry name" value="UPF0235 PROTEIN C15ORF40"/>
    <property type="match status" value="1"/>
</dbReference>
<dbReference type="SUPFAM" id="SSF69786">
    <property type="entry name" value="YggU-like"/>
    <property type="match status" value="1"/>
</dbReference>
<reference evidence="3" key="1">
    <citation type="journal article" date="2020" name="mSystems">
        <title>Genome- and Community-Level Interaction Insights into Carbon Utilization and Element Cycling Functions of Hydrothermarchaeota in Hydrothermal Sediment.</title>
        <authorList>
            <person name="Zhou Z."/>
            <person name="Liu Y."/>
            <person name="Xu W."/>
            <person name="Pan J."/>
            <person name="Luo Z.H."/>
            <person name="Li M."/>
        </authorList>
    </citation>
    <scope>NUCLEOTIDE SEQUENCE [LARGE SCALE GENOMIC DNA]</scope>
    <source>
        <strain evidence="3">SpSt-69</strain>
    </source>
</reference>